<dbReference type="InterPro" id="IPR024752">
    <property type="entry name" value="Myb/SANT-like_dom"/>
</dbReference>
<sequence length="207" mass="23434">MHHGDEGWLRNQPDNIPPDTFVAVYGGDNIYNNDVSSFNSQIENGNSQRDAIALSMNQAMLGRGSPKLLMQQAGSMKKKKRASPKAGGHGLEKALVEMLHDHNSDCYRGQNGWTTDLWNRIVKLFHAKFKHVSFSRQQIQDKEKELKREYRMLKEVRKQSGASWDEKLSMIVADEPTWDNIITVISLKNPLPPNYVTVVAAVMHDCG</sequence>
<gene>
    <name evidence="2" type="ORF">NCGR_LOCUS57220</name>
</gene>
<proteinExistence type="predicted"/>
<dbReference type="EMBL" id="CAJGYO010000017">
    <property type="protein sequence ID" value="CAD6333122.1"/>
    <property type="molecule type" value="Genomic_DNA"/>
</dbReference>
<dbReference type="Pfam" id="PF12776">
    <property type="entry name" value="Myb_DNA-bind_3"/>
    <property type="match status" value="1"/>
</dbReference>
<reference evidence="2" key="1">
    <citation type="submission" date="2020-10" db="EMBL/GenBank/DDBJ databases">
        <authorList>
            <person name="Han B."/>
            <person name="Lu T."/>
            <person name="Zhao Q."/>
            <person name="Huang X."/>
            <person name="Zhao Y."/>
        </authorList>
    </citation>
    <scope>NUCLEOTIDE SEQUENCE</scope>
</reference>
<name>A0A811RTH0_9POAL</name>
<dbReference type="AlphaFoldDB" id="A0A811RTH0"/>
<comment type="caution">
    <text evidence="2">The sequence shown here is derived from an EMBL/GenBank/DDBJ whole genome shotgun (WGS) entry which is preliminary data.</text>
</comment>
<dbReference type="OrthoDB" id="688621at2759"/>
<accession>A0A811RTH0</accession>
<evidence type="ECO:0000313" key="3">
    <source>
        <dbReference type="Proteomes" id="UP000604825"/>
    </source>
</evidence>
<evidence type="ECO:0000259" key="1">
    <source>
        <dbReference type="Pfam" id="PF12776"/>
    </source>
</evidence>
<dbReference type="PANTHER" id="PTHR46934:SF8">
    <property type="entry name" value="OS06G0481800 PROTEIN"/>
    <property type="match status" value="1"/>
</dbReference>
<feature type="domain" description="Myb/SANT-like" evidence="1">
    <location>
        <begin position="92"/>
        <end position="180"/>
    </location>
</feature>
<dbReference type="Proteomes" id="UP000604825">
    <property type="component" value="Unassembled WGS sequence"/>
</dbReference>
<keyword evidence="3" id="KW-1185">Reference proteome</keyword>
<dbReference type="PANTHER" id="PTHR46934">
    <property type="entry name" value="MYB_DNA-BIND_3 DOMAIN-CONTAINING PROTEIN-RELATED"/>
    <property type="match status" value="1"/>
</dbReference>
<evidence type="ECO:0000313" key="2">
    <source>
        <dbReference type="EMBL" id="CAD6333122.1"/>
    </source>
</evidence>
<organism evidence="2 3">
    <name type="scientific">Miscanthus lutarioriparius</name>
    <dbReference type="NCBI Taxonomy" id="422564"/>
    <lineage>
        <taxon>Eukaryota</taxon>
        <taxon>Viridiplantae</taxon>
        <taxon>Streptophyta</taxon>
        <taxon>Embryophyta</taxon>
        <taxon>Tracheophyta</taxon>
        <taxon>Spermatophyta</taxon>
        <taxon>Magnoliopsida</taxon>
        <taxon>Liliopsida</taxon>
        <taxon>Poales</taxon>
        <taxon>Poaceae</taxon>
        <taxon>PACMAD clade</taxon>
        <taxon>Panicoideae</taxon>
        <taxon>Andropogonodae</taxon>
        <taxon>Andropogoneae</taxon>
        <taxon>Saccharinae</taxon>
        <taxon>Miscanthus</taxon>
    </lineage>
</organism>
<protein>
    <recommendedName>
        <fullName evidence="1">Myb/SANT-like domain-containing protein</fullName>
    </recommendedName>
</protein>